<keyword evidence="6 8" id="KW-0472">Membrane</keyword>
<reference evidence="9 10" key="1">
    <citation type="submission" date="2020-04" db="EMBL/GenBank/DDBJ databases">
        <title>Draft Whole-Genome sequence of Marichromatium bheemlicum DSM 18632, type strain.</title>
        <authorList>
            <person name="Kyndt J.A."/>
            <person name="Meyer T.E."/>
        </authorList>
    </citation>
    <scope>NUCLEOTIDE SEQUENCE [LARGE SCALE GENOMIC DNA]</scope>
    <source>
        <strain evidence="9 10">DSM 18632</strain>
    </source>
</reference>
<dbReference type="InterPro" id="IPR001991">
    <property type="entry name" value="Na-dicarboxylate_symporter"/>
</dbReference>
<keyword evidence="10" id="KW-1185">Reference proteome</keyword>
<evidence type="ECO:0000256" key="2">
    <source>
        <dbReference type="ARBA" id="ARBA00022448"/>
    </source>
</evidence>
<keyword evidence="7" id="KW-0325">Glycoprotein</keyword>
<comment type="subcellular location">
    <subcellularLocation>
        <location evidence="1">Membrane</location>
        <topology evidence="1">Multi-pass membrane protein</topology>
    </subcellularLocation>
</comment>
<feature type="transmembrane region" description="Helical" evidence="8">
    <location>
        <begin position="337"/>
        <end position="359"/>
    </location>
</feature>
<feature type="transmembrane region" description="Helical" evidence="8">
    <location>
        <begin position="54"/>
        <end position="73"/>
    </location>
</feature>
<organism evidence="9 10">
    <name type="scientific">Marichromatium bheemlicum</name>
    <dbReference type="NCBI Taxonomy" id="365339"/>
    <lineage>
        <taxon>Bacteria</taxon>
        <taxon>Pseudomonadati</taxon>
        <taxon>Pseudomonadota</taxon>
        <taxon>Gammaproteobacteria</taxon>
        <taxon>Chromatiales</taxon>
        <taxon>Chromatiaceae</taxon>
        <taxon>Marichromatium</taxon>
    </lineage>
</organism>
<dbReference type="Gene3D" id="1.10.3860.10">
    <property type="entry name" value="Sodium:dicarboxylate symporter"/>
    <property type="match status" value="1"/>
</dbReference>
<feature type="transmembrane region" description="Helical" evidence="8">
    <location>
        <begin position="85"/>
        <end position="106"/>
    </location>
</feature>
<keyword evidence="3 8" id="KW-0812">Transmembrane</keyword>
<feature type="transmembrane region" description="Helical" evidence="8">
    <location>
        <begin position="227"/>
        <end position="255"/>
    </location>
</feature>
<protein>
    <submittedName>
        <fullName evidence="9">Dicarboxylate/amino acid:cation symporter</fullName>
    </submittedName>
</protein>
<evidence type="ECO:0000256" key="6">
    <source>
        <dbReference type="ARBA" id="ARBA00023136"/>
    </source>
</evidence>
<dbReference type="SUPFAM" id="SSF118215">
    <property type="entry name" value="Proton glutamate symport protein"/>
    <property type="match status" value="1"/>
</dbReference>
<dbReference type="PRINTS" id="PR00173">
    <property type="entry name" value="EDTRNSPORT"/>
</dbReference>
<feature type="transmembrane region" description="Helical" evidence="8">
    <location>
        <begin position="152"/>
        <end position="174"/>
    </location>
</feature>
<dbReference type="RefSeq" id="WP_168668776.1">
    <property type="nucleotide sequence ID" value="NZ_JAAXKX010000010.1"/>
</dbReference>
<dbReference type="Pfam" id="PF00375">
    <property type="entry name" value="SDF"/>
    <property type="match status" value="1"/>
</dbReference>
<evidence type="ECO:0000256" key="1">
    <source>
        <dbReference type="ARBA" id="ARBA00004141"/>
    </source>
</evidence>
<feature type="transmembrane region" description="Helical" evidence="8">
    <location>
        <begin position="203"/>
        <end position="221"/>
    </location>
</feature>
<dbReference type="InterPro" id="IPR050746">
    <property type="entry name" value="DAACS"/>
</dbReference>
<evidence type="ECO:0000256" key="5">
    <source>
        <dbReference type="ARBA" id="ARBA00022989"/>
    </source>
</evidence>
<accession>A0ABX1I7U2</accession>
<dbReference type="PANTHER" id="PTHR11958:SF63">
    <property type="entry name" value="AMINO ACID TRANSPORTER"/>
    <property type="match status" value="1"/>
</dbReference>
<name>A0ABX1I7U2_9GAMM</name>
<keyword evidence="5 8" id="KW-1133">Transmembrane helix</keyword>
<feature type="transmembrane region" description="Helical" evidence="8">
    <location>
        <begin position="365"/>
        <end position="387"/>
    </location>
</feature>
<dbReference type="PROSITE" id="PS00714">
    <property type="entry name" value="NA_DICARBOXYL_SYMP_2"/>
    <property type="match status" value="1"/>
</dbReference>
<dbReference type="EMBL" id="JAAXKX010000010">
    <property type="protein sequence ID" value="NKN33333.1"/>
    <property type="molecule type" value="Genomic_DNA"/>
</dbReference>
<evidence type="ECO:0000256" key="4">
    <source>
        <dbReference type="ARBA" id="ARBA00022847"/>
    </source>
</evidence>
<evidence type="ECO:0000313" key="9">
    <source>
        <dbReference type="EMBL" id="NKN33333.1"/>
    </source>
</evidence>
<dbReference type="PANTHER" id="PTHR11958">
    <property type="entry name" value="SODIUM/DICARBOXYLATE SYMPORTER-RELATED"/>
    <property type="match status" value="1"/>
</dbReference>
<gene>
    <name evidence="9" type="ORF">HF203_08875</name>
</gene>
<comment type="caution">
    <text evidence="9">The sequence shown here is derived from an EMBL/GenBank/DDBJ whole genome shotgun (WGS) entry which is preliminary data.</text>
</comment>
<proteinExistence type="predicted"/>
<evidence type="ECO:0000313" key="10">
    <source>
        <dbReference type="Proteomes" id="UP000740754"/>
    </source>
</evidence>
<keyword evidence="4" id="KW-0769">Symport</keyword>
<evidence type="ECO:0000256" key="3">
    <source>
        <dbReference type="ARBA" id="ARBA00022692"/>
    </source>
</evidence>
<sequence length="429" mass="44990">MAFFRLKLHWQILIALILAVAAGLLAGREAAVLGVSFYSIFDFVGELFLNALKMLIVPLVISSIIVGISGIGGSRNLGRLGAKTIGYYVLTTLLAVLAGLFVVNLLQPGVIEGSAQEVFGLSADRAGFEAQFADKDAGDIVEVFLRMIPTNVVAAASAGQMLGLIFFSLLYGYYLTRIEGDHAKAQSDFWKGMFAIMMRITDLIMRFAPLGVFALVAKTVADSGVEVFGPLALFFVTVVAALGIHFLITLPLLLLLAGLNPLRHYQAMSAALLTAFSTASSSATLPLTMESLEKNAGVSNRTTSFVLPLGATVNMDGTALYECVAVIFIAQAYGIELGLAAQVTVVLLALTTSIGVAGIPAASLVAISIILAAVGLPLEGIGLILAVDRILDMMRTSVNVFGDSCGAVLIAKSEGEQGILQGSSRRLPG</sequence>
<dbReference type="InterPro" id="IPR036458">
    <property type="entry name" value="Na:dicarbo_symporter_sf"/>
</dbReference>
<evidence type="ECO:0000256" key="7">
    <source>
        <dbReference type="ARBA" id="ARBA00023180"/>
    </source>
</evidence>
<keyword evidence="2" id="KW-0813">Transport</keyword>
<dbReference type="Proteomes" id="UP000740754">
    <property type="component" value="Unassembled WGS sequence"/>
</dbReference>
<evidence type="ECO:0000256" key="8">
    <source>
        <dbReference type="SAM" id="Phobius"/>
    </source>
</evidence>
<dbReference type="InterPro" id="IPR018107">
    <property type="entry name" value="Na-dicarboxylate_symporter_CS"/>
</dbReference>